<dbReference type="EMBL" id="CATOUU010001090">
    <property type="protein sequence ID" value="CAI9971480.1"/>
    <property type="molecule type" value="Genomic_DNA"/>
</dbReference>
<evidence type="ECO:0000313" key="3">
    <source>
        <dbReference type="Proteomes" id="UP001642409"/>
    </source>
</evidence>
<organism evidence="1">
    <name type="scientific">Hexamita inflata</name>
    <dbReference type="NCBI Taxonomy" id="28002"/>
    <lineage>
        <taxon>Eukaryota</taxon>
        <taxon>Metamonada</taxon>
        <taxon>Diplomonadida</taxon>
        <taxon>Hexamitidae</taxon>
        <taxon>Hexamitinae</taxon>
        <taxon>Hexamita</taxon>
    </lineage>
</organism>
<proteinExistence type="predicted"/>
<dbReference type="AlphaFoldDB" id="A0AA86RRW5"/>
<dbReference type="EMBL" id="CAXDID020000034">
    <property type="protein sequence ID" value="CAL5996231.1"/>
    <property type="molecule type" value="Genomic_DNA"/>
</dbReference>
<evidence type="ECO:0000313" key="1">
    <source>
        <dbReference type="EMBL" id="CAI9971480.1"/>
    </source>
</evidence>
<protein>
    <submittedName>
        <fullName evidence="2">Hypothetical_protein</fullName>
    </submittedName>
</protein>
<name>A0AA86RRW5_9EUKA</name>
<sequence length="199" mass="22994">MLQQNLNASIPQLYDFCWFSGTLYKEANNSCTVGMSFINHMVRINILAPKPDMLYPFHVQEAQKGANNNLWFVQADTLTPISLTETDDFKVKSYLCSRIYAREYIREILFKYKILENQAIIMQTLLNEQNRQLKASEEANSQLRQQIPQERTFFVNQEAILNGTLYRQSDNAETAGSILNDHLVVVKKIQPTMPCSQFS</sequence>
<reference evidence="1" key="1">
    <citation type="submission" date="2023-06" db="EMBL/GenBank/DDBJ databases">
        <authorList>
            <person name="Kurt Z."/>
        </authorList>
    </citation>
    <scope>NUCLEOTIDE SEQUENCE</scope>
</reference>
<gene>
    <name evidence="2" type="ORF">HINF_LOCUS14669</name>
    <name evidence="1" type="ORF">HINF_LOCUS59125</name>
</gene>
<comment type="caution">
    <text evidence="1">The sequence shown here is derived from an EMBL/GenBank/DDBJ whole genome shotgun (WGS) entry which is preliminary data.</text>
</comment>
<keyword evidence="3" id="KW-1185">Reference proteome</keyword>
<evidence type="ECO:0000313" key="2">
    <source>
        <dbReference type="EMBL" id="CAL5996231.1"/>
    </source>
</evidence>
<reference evidence="2 3" key="2">
    <citation type="submission" date="2024-07" db="EMBL/GenBank/DDBJ databases">
        <authorList>
            <person name="Akdeniz Z."/>
        </authorList>
    </citation>
    <scope>NUCLEOTIDE SEQUENCE [LARGE SCALE GENOMIC DNA]</scope>
</reference>
<dbReference type="Proteomes" id="UP001642409">
    <property type="component" value="Unassembled WGS sequence"/>
</dbReference>
<accession>A0AA86RRW5</accession>